<dbReference type="GO" id="GO:0000287">
    <property type="term" value="F:magnesium ion binding"/>
    <property type="evidence" value="ECO:0007669"/>
    <property type="project" value="UniProtKB-ARBA"/>
</dbReference>
<dbReference type="NCBIfam" id="TIGR00099">
    <property type="entry name" value="Cof-subfamily"/>
    <property type="match status" value="1"/>
</dbReference>
<organism evidence="1 2">
    <name type="scientific">Volucribacter psittacicida</name>
    <dbReference type="NCBI Taxonomy" id="203482"/>
    <lineage>
        <taxon>Bacteria</taxon>
        <taxon>Pseudomonadati</taxon>
        <taxon>Pseudomonadota</taxon>
        <taxon>Gammaproteobacteria</taxon>
        <taxon>Pasteurellales</taxon>
        <taxon>Pasteurellaceae</taxon>
        <taxon>Volucribacter</taxon>
    </lineage>
</organism>
<dbReference type="SUPFAM" id="SSF56784">
    <property type="entry name" value="HAD-like"/>
    <property type="match status" value="1"/>
</dbReference>
<dbReference type="InterPro" id="IPR023214">
    <property type="entry name" value="HAD_sf"/>
</dbReference>
<dbReference type="PANTHER" id="PTHR10000">
    <property type="entry name" value="PHOSPHOSERINE PHOSPHATASE"/>
    <property type="match status" value="1"/>
</dbReference>
<dbReference type="GO" id="GO:0005829">
    <property type="term" value="C:cytosol"/>
    <property type="evidence" value="ECO:0007669"/>
    <property type="project" value="TreeGrafter"/>
</dbReference>
<dbReference type="EMBL" id="SMFT01000002">
    <property type="protein sequence ID" value="TCJ98662.1"/>
    <property type="molecule type" value="Genomic_DNA"/>
</dbReference>
<dbReference type="SFLD" id="SFLDS00003">
    <property type="entry name" value="Haloacid_Dehalogenase"/>
    <property type="match status" value="1"/>
</dbReference>
<dbReference type="InterPro" id="IPR000150">
    <property type="entry name" value="Cof"/>
</dbReference>
<protein>
    <recommendedName>
        <fullName evidence="3">Cof subfamily protein (Haloacid dehalogenase superfamily)/HAD superfamily hydrolase (TIGR01484 family)</fullName>
    </recommendedName>
</protein>
<proteinExistence type="predicted"/>
<evidence type="ECO:0000313" key="1">
    <source>
        <dbReference type="EMBL" id="TCJ98662.1"/>
    </source>
</evidence>
<dbReference type="AlphaFoldDB" id="A0A4R1FXX1"/>
<dbReference type="Gene3D" id="3.40.50.1000">
    <property type="entry name" value="HAD superfamily/HAD-like"/>
    <property type="match status" value="1"/>
</dbReference>
<dbReference type="OrthoDB" id="3180855at2"/>
<reference evidence="1 2" key="1">
    <citation type="submission" date="2019-03" db="EMBL/GenBank/DDBJ databases">
        <title>Genomic Encyclopedia of Type Strains, Phase IV (KMG-IV): sequencing the most valuable type-strain genomes for metagenomic binning, comparative biology and taxonomic classification.</title>
        <authorList>
            <person name="Goeker M."/>
        </authorList>
    </citation>
    <scope>NUCLEOTIDE SEQUENCE [LARGE SCALE GENOMIC DNA]</scope>
    <source>
        <strain evidence="1 2">DSM 15534</strain>
    </source>
</reference>
<dbReference type="Proteomes" id="UP000294702">
    <property type="component" value="Unassembled WGS sequence"/>
</dbReference>
<dbReference type="RefSeq" id="WP_132690246.1">
    <property type="nucleotide sequence ID" value="NZ_SMFT01000002.1"/>
</dbReference>
<name>A0A4R1FXX1_9PAST</name>
<keyword evidence="2" id="KW-1185">Reference proteome</keyword>
<evidence type="ECO:0008006" key="3">
    <source>
        <dbReference type="Google" id="ProtNLM"/>
    </source>
</evidence>
<dbReference type="InterPro" id="IPR036412">
    <property type="entry name" value="HAD-like_sf"/>
</dbReference>
<dbReference type="Pfam" id="PF08282">
    <property type="entry name" value="Hydrolase_3"/>
    <property type="match status" value="1"/>
</dbReference>
<gene>
    <name evidence="1" type="ORF">EV694_1076</name>
</gene>
<dbReference type="NCBIfam" id="TIGR01484">
    <property type="entry name" value="HAD-SF-IIB"/>
    <property type="match status" value="1"/>
</dbReference>
<accession>A0A4R1FXX1</accession>
<dbReference type="InterPro" id="IPR006379">
    <property type="entry name" value="HAD-SF_hydro_IIB"/>
</dbReference>
<dbReference type="PANTHER" id="PTHR10000:SF25">
    <property type="entry name" value="PHOSPHATASE YKRA-RELATED"/>
    <property type="match status" value="1"/>
</dbReference>
<dbReference type="Gene3D" id="3.30.1240.10">
    <property type="match status" value="1"/>
</dbReference>
<dbReference type="PROSITE" id="PS01229">
    <property type="entry name" value="COF_2"/>
    <property type="match status" value="1"/>
</dbReference>
<evidence type="ECO:0000313" key="2">
    <source>
        <dbReference type="Proteomes" id="UP000294702"/>
    </source>
</evidence>
<sequence>MKINNYRDQIKIVFFDIDDTLYLKHQDYLPDSIRPAIKQLKANGIIPAIATGRTYCAFPPVLQQLIKEENIDALVTMNGQYVCYQNKIIKKYPIDKAELLRLTKFFQQHQIEYAFITQQEILVSNINSALENALNPITKSYRLNQDPDYLLHHDIFQLLAFYPQQQDQFIEESQILQNVKTVRWHEDSVDIFDASGSKARGIRAMLDYLGLDMQQAMAFGDGLNDIEMLAEVGVGVAMGNAHEKLKQQADYITESVAEHGIANFLYKAGLL</sequence>
<comment type="caution">
    <text evidence="1">The sequence shown here is derived from an EMBL/GenBank/DDBJ whole genome shotgun (WGS) entry which is preliminary data.</text>
</comment>
<dbReference type="SFLD" id="SFLDG01140">
    <property type="entry name" value="C2.B:_Phosphomannomutase_and_P"/>
    <property type="match status" value="1"/>
</dbReference>
<dbReference type="GO" id="GO:0016791">
    <property type="term" value="F:phosphatase activity"/>
    <property type="evidence" value="ECO:0007669"/>
    <property type="project" value="UniProtKB-ARBA"/>
</dbReference>